<feature type="region of interest" description="Disordered" evidence="1">
    <location>
        <begin position="1"/>
        <end position="23"/>
    </location>
</feature>
<organism evidence="2 3">
    <name type="scientific">Bradyrhizobium shewense</name>
    <dbReference type="NCBI Taxonomy" id="1761772"/>
    <lineage>
        <taxon>Bacteria</taxon>
        <taxon>Pseudomonadati</taxon>
        <taxon>Pseudomonadota</taxon>
        <taxon>Alphaproteobacteria</taxon>
        <taxon>Hyphomicrobiales</taxon>
        <taxon>Nitrobacteraceae</taxon>
        <taxon>Bradyrhizobium</taxon>
    </lineage>
</organism>
<feature type="compositionally biased region" description="Basic and acidic residues" evidence="1">
    <location>
        <begin position="11"/>
        <end position="23"/>
    </location>
</feature>
<accession>A0A1C3VU48</accession>
<evidence type="ECO:0000313" key="3">
    <source>
        <dbReference type="Proteomes" id="UP000199184"/>
    </source>
</evidence>
<dbReference type="Proteomes" id="UP000199184">
    <property type="component" value="Unassembled WGS sequence"/>
</dbReference>
<proteinExistence type="predicted"/>
<evidence type="ECO:0000256" key="1">
    <source>
        <dbReference type="SAM" id="MobiDB-lite"/>
    </source>
</evidence>
<keyword evidence="3" id="KW-1185">Reference proteome</keyword>
<evidence type="ECO:0000313" key="2">
    <source>
        <dbReference type="EMBL" id="SCB31261.1"/>
    </source>
</evidence>
<protein>
    <submittedName>
        <fullName evidence="2">Uncharacterized protein</fullName>
    </submittedName>
</protein>
<dbReference type="EMBL" id="FMAI01000005">
    <property type="protein sequence ID" value="SCB31261.1"/>
    <property type="molecule type" value="Genomic_DNA"/>
</dbReference>
<dbReference type="AlphaFoldDB" id="A0A1C3VU48"/>
<name>A0A1C3VU48_9BRAD</name>
<gene>
    <name evidence="2" type="ORF">GA0061098_1005267</name>
</gene>
<feature type="compositionally biased region" description="Acidic residues" evidence="1">
    <location>
        <begin position="1"/>
        <end position="10"/>
    </location>
</feature>
<reference evidence="3" key="1">
    <citation type="submission" date="2016-08" db="EMBL/GenBank/DDBJ databases">
        <authorList>
            <person name="Varghese N."/>
            <person name="Submissions Spin"/>
        </authorList>
    </citation>
    <scope>NUCLEOTIDE SEQUENCE [LARGE SCALE GENOMIC DNA]</scope>
    <source>
        <strain evidence="3">ERR11</strain>
    </source>
</reference>
<sequence>MLPSEREEDLLDSREGGASKARVESLRVKMPQTKHITVEILGVRSGSLGLPRQGIGMNSQQVIIHVRFAPNGRVIQISERPAKLTPNQWFDVLNTRASSAYRPLARGRGIFQLSRTAIQAFKQETARPG</sequence>